<evidence type="ECO:0000313" key="1">
    <source>
        <dbReference type="EMBL" id="KXH68761.1"/>
    </source>
</evidence>
<comment type="caution">
    <text evidence="1">The sequence shown here is derived from an EMBL/GenBank/DDBJ whole genome shotgun (WGS) entry which is preliminary data.</text>
</comment>
<sequence length="69" mass="7666">MAKSKVRMYQPYALVVEVSKSLGDRHILKVMYDDTILDLTVAEKIADDIVALIEVLTDATTADLALEEL</sequence>
<name>A0A135V8E2_9PEZI</name>
<reference evidence="1 2" key="1">
    <citation type="submission" date="2014-02" db="EMBL/GenBank/DDBJ databases">
        <title>The genome sequence of Colletotrichum salicis CBS 607.94.</title>
        <authorList>
            <person name="Baroncelli R."/>
            <person name="Thon M.R."/>
        </authorList>
    </citation>
    <scope>NUCLEOTIDE SEQUENCE [LARGE SCALE GENOMIC DNA]</scope>
    <source>
        <strain evidence="1 2">CBS 607.94</strain>
    </source>
</reference>
<dbReference type="EMBL" id="JFFI01000234">
    <property type="protein sequence ID" value="KXH68761.1"/>
    <property type="molecule type" value="Genomic_DNA"/>
</dbReference>
<accession>A0A135V8E2</accession>
<evidence type="ECO:0000313" key="2">
    <source>
        <dbReference type="Proteomes" id="UP000070121"/>
    </source>
</evidence>
<dbReference type="Proteomes" id="UP000070121">
    <property type="component" value="Unassembled WGS sequence"/>
</dbReference>
<dbReference type="AlphaFoldDB" id="A0A135V8E2"/>
<organism evidence="1 2">
    <name type="scientific">Colletotrichum salicis</name>
    <dbReference type="NCBI Taxonomy" id="1209931"/>
    <lineage>
        <taxon>Eukaryota</taxon>
        <taxon>Fungi</taxon>
        <taxon>Dikarya</taxon>
        <taxon>Ascomycota</taxon>
        <taxon>Pezizomycotina</taxon>
        <taxon>Sordariomycetes</taxon>
        <taxon>Hypocreomycetidae</taxon>
        <taxon>Glomerellales</taxon>
        <taxon>Glomerellaceae</taxon>
        <taxon>Colletotrichum</taxon>
        <taxon>Colletotrichum acutatum species complex</taxon>
    </lineage>
</organism>
<protein>
    <submittedName>
        <fullName evidence="1">Uncharacterized protein</fullName>
    </submittedName>
</protein>
<gene>
    <name evidence="1" type="ORF">CSAL01_02036</name>
</gene>
<proteinExistence type="predicted"/>
<keyword evidence="2" id="KW-1185">Reference proteome</keyword>